<dbReference type="InterPro" id="IPR023575">
    <property type="entry name" value="Ribosomal_uS19_SF"/>
</dbReference>
<accession>A0A0H4T8J4</accession>
<gene>
    <name evidence="7 10" type="primary">rpsS</name>
</gene>
<evidence type="ECO:0000256" key="5">
    <source>
        <dbReference type="ARBA" id="ARBA00023274"/>
    </source>
</evidence>
<dbReference type="PROSITE" id="PS00323">
    <property type="entry name" value="RIBOSOMAL_S19"/>
    <property type="match status" value="1"/>
</dbReference>
<dbReference type="GO" id="GO:0019843">
    <property type="term" value="F:rRNA binding"/>
    <property type="evidence" value="ECO:0007669"/>
    <property type="project" value="UniProtKB-UniRule"/>
</dbReference>
<reference evidence="10" key="1">
    <citation type="journal article" date="2015" name="ISME J.">
        <title>Aquifer environment selects for microbial species cohorts in sediment and groundwater.</title>
        <authorList>
            <person name="Hug L.A."/>
            <person name="Thomas B.C."/>
            <person name="Brown C.T."/>
            <person name="Frischkorn K.R."/>
            <person name="Williams K.H."/>
            <person name="Tringe S.G."/>
            <person name="Banfield J.F."/>
        </authorList>
    </citation>
    <scope>NUCLEOTIDE SEQUENCE</scope>
</reference>
<dbReference type="InterPro" id="IPR002222">
    <property type="entry name" value="Ribosomal_uS19"/>
</dbReference>
<feature type="region of interest" description="Disordered" evidence="9">
    <location>
        <begin position="96"/>
        <end position="138"/>
    </location>
</feature>
<dbReference type="InterPro" id="IPR020934">
    <property type="entry name" value="Ribosomal_uS19_CS"/>
</dbReference>
<dbReference type="EMBL" id="KT007003">
    <property type="protein sequence ID" value="AKQ02817.1"/>
    <property type="molecule type" value="Genomic_DNA"/>
</dbReference>
<dbReference type="Pfam" id="PF00203">
    <property type="entry name" value="Ribosomal_S19"/>
    <property type="match status" value="1"/>
</dbReference>
<evidence type="ECO:0000256" key="6">
    <source>
        <dbReference type="ARBA" id="ARBA00035163"/>
    </source>
</evidence>
<evidence type="ECO:0000256" key="7">
    <source>
        <dbReference type="HAMAP-Rule" id="MF_00531"/>
    </source>
</evidence>
<feature type="compositionally biased region" description="Low complexity" evidence="9">
    <location>
        <begin position="119"/>
        <end position="129"/>
    </location>
</feature>
<dbReference type="InterPro" id="IPR005732">
    <property type="entry name" value="Ribosomal_uS19_bac-type"/>
</dbReference>
<comment type="similarity">
    <text evidence="1 7 8">Belongs to the universal ribosomal protein uS19 family.</text>
</comment>
<dbReference type="NCBIfam" id="TIGR01050">
    <property type="entry name" value="rpsS_bact"/>
    <property type="match status" value="1"/>
</dbReference>
<evidence type="ECO:0000313" key="10">
    <source>
        <dbReference type="EMBL" id="AKQ02817.1"/>
    </source>
</evidence>
<evidence type="ECO:0000256" key="3">
    <source>
        <dbReference type="ARBA" id="ARBA00022884"/>
    </source>
</evidence>
<keyword evidence="5 7" id="KW-0687">Ribonucleoprotein</keyword>
<dbReference type="HAMAP" id="MF_00531">
    <property type="entry name" value="Ribosomal_uS19"/>
    <property type="match status" value="1"/>
</dbReference>
<dbReference type="GO" id="GO:0005737">
    <property type="term" value="C:cytoplasm"/>
    <property type="evidence" value="ECO:0007669"/>
    <property type="project" value="UniProtKB-ARBA"/>
</dbReference>
<evidence type="ECO:0000256" key="4">
    <source>
        <dbReference type="ARBA" id="ARBA00022980"/>
    </source>
</evidence>
<evidence type="ECO:0000256" key="1">
    <source>
        <dbReference type="ARBA" id="ARBA00007345"/>
    </source>
</evidence>
<dbReference type="PANTHER" id="PTHR11880">
    <property type="entry name" value="RIBOSOMAL PROTEIN S19P FAMILY MEMBER"/>
    <property type="match status" value="1"/>
</dbReference>
<dbReference type="GO" id="GO:0006412">
    <property type="term" value="P:translation"/>
    <property type="evidence" value="ECO:0007669"/>
    <property type="project" value="UniProtKB-UniRule"/>
</dbReference>
<proteinExistence type="inferred from homology"/>
<sequence length="138" mass="14246">MGRSVKKGPFVQDVLRKRVEAMNSRSEKKVVKTWSRASTVLPDFVGHTFAVHNGNKFIPVYVTENMVGHKLGEFAPTRIFKGHTAAGSRIAAEAAAAKEAMRARPGAQAGAPPAPPAAGAPGAAPAAAPTAPPGKGGR</sequence>
<dbReference type="SUPFAM" id="SSF54570">
    <property type="entry name" value="Ribosomal protein S19"/>
    <property type="match status" value="1"/>
</dbReference>
<dbReference type="PRINTS" id="PR00975">
    <property type="entry name" value="RIBOSOMALS19"/>
</dbReference>
<dbReference type="AlphaFoldDB" id="A0A0H4T8J4"/>
<dbReference type="PANTHER" id="PTHR11880:SF8">
    <property type="entry name" value="SMALL RIBOSOMAL SUBUNIT PROTEIN US19M"/>
    <property type="match status" value="1"/>
</dbReference>
<keyword evidence="4 7" id="KW-0689">Ribosomal protein</keyword>
<protein>
    <recommendedName>
        <fullName evidence="6 7">Small ribosomal subunit protein uS19</fullName>
    </recommendedName>
</protein>
<organism evidence="10">
    <name type="scientific">uncultured Gemmatimonadetes bacterium Rifle_16ft_4_minimus_37772</name>
    <dbReference type="NCBI Taxonomy" id="1665097"/>
    <lineage>
        <taxon>Bacteria</taxon>
        <taxon>Pseudomonadati</taxon>
        <taxon>Gemmatimonadota</taxon>
        <taxon>environmental samples</taxon>
    </lineage>
</organism>
<name>A0A0H4T8J4_9BACT</name>
<comment type="function">
    <text evidence="7">Protein S19 forms a complex with S13 that binds strongly to the 16S ribosomal RNA.</text>
</comment>
<dbReference type="FunFam" id="3.30.860.10:FF:000001">
    <property type="entry name" value="30S ribosomal protein S19"/>
    <property type="match status" value="1"/>
</dbReference>
<feature type="compositionally biased region" description="Low complexity" evidence="9">
    <location>
        <begin position="96"/>
        <end position="111"/>
    </location>
</feature>
<dbReference type="Gene3D" id="3.30.860.10">
    <property type="entry name" value="30s Ribosomal Protein S19, Chain A"/>
    <property type="match status" value="1"/>
</dbReference>
<keyword evidence="2 7" id="KW-0699">rRNA-binding</keyword>
<dbReference type="GO" id="GO:0003735">
    <property type="term" value="F:structural constituent of ribosome"/>
    <property type="evidence" value="ECO:0007669"/>
    <property type="project" value="InterPro"/>
</dbReference>
<dbReference type="GO" id="GO:0000028">
    <property type="term" value="P:ribosomal small subunit assembly"/>
    <property type="evidence" value="ECO:0007669"/>
    <property type="project" value="TreeGrafter"/>
</dbReference>
<evidence type="ECO:0000256" key="8">
    <source>
        <dbReference type="RuleBase" id="RU003485"/>
    </source>
</evidence>
<dbReference type="GO" id="GO:0015935">
    <property type="term" value="C:small ribosomal subunit"/>
    <property type="evidence" value="ECO:0007669"/>
    <property type="project" value="InterPro"/>
</dbReference>
<evidence type="ECO:0000256" key="2">
    <source>
        <dbReference type="ARBA" id="ARBA00022730"/>
    </source>
</evidence>
<keyword evidence="3 7" id="KW-0694">RNA-binding</keyword>
<evidence type="ECO:0000256" key="9">
    <source>
        <dbReference type="SAM" id="MobiDB-lite"/>
    </source>
</evidence>